<proteinExistence type="predicted"/>
<evidence type="ECO:0000256" key="10">
    <source>
        <dbReference type="ARBA" id="ARBA00023014"/>
    </source>
</evidence>
<dbReference type="Proteomes" id="UP000002420">
    <property type="component" value="Chromosome"/>
</dbReference>
<dbReference type="PANTHER" id="PTHR43518:SF1">
    <property type="entry name" value="RESPIRATORY NITRATE REDUCTASE 1 BETA CHAIN"/>
    <property type="match status" value="1"/>
</dbReference>
<dbReference type="PROSITE" id="PS51379">
    <property type="entry name" value="4FE4S_FER_2"/>
    <property type="match status" value="3"/>
</dbReference>
<dbReference type="GO" id="GO:0030313">
    <property type="term" value="C:cell envelope"/>
    <property type="evidence" value="ECO:0007669"/>
    <property type="project" value="UniProtKB-SubCell"/>
</dbReference>
<feature type="domain" description="4Fe-4S ferredoxin-type" evidence="12">
    <location>
        <begin position="7"/>
        <end position="36"/>
    </location>
</feature>
<dbReference type="GO" id="GO:0009325">
    <property type="term" value="C:nitrate reductase complex"/>
    <property type="evidence" value="ECO:0007669"/>
    <property type="project" value="InterPro"/>
</dbReference>
<dbReference type="eggNOG" id="COG1140">
    <property type="taxonomic scope" value="Bacteria"/>
</dbReference>
<keyword evidence="10" id="KW-0411">Iron-sulfur</keyword>
<evidence type="ECO:0000256" key="4">
    <source>
        <dbReference type="ARBA" id="ARBA00022448"/>
    </source>
</evidence>
<comment type="subcellular location">
    <subcellularLocation>
        <location evidence="3">Cell envelope</location>
    </subcellularLocation>
</comment>
<dbReference type="KEGG" id="glo:Glov_2653"/>
<dbReference type="RefSeq" id="WP_012470697.1">
    <property type="nucleotide sequence ID" value="NC_010814.1"/>
</dbReference>
<evidence type="ECO:0000256" key="7">
    <source>
        <dbReference type="ARBA" id="ARBA00022737"/>
    </source>
</evidence>
<dbReference type="PANTHER" id="PTHR43518">
    <property type="entry name" value="NITRATE REDUCTASE BETA SUBUNIT"/>
    <property type="match status" value="1"/>
</dbReference>
<dbReference type="InterPro" id="IPR006547">
    <property type="entry name" value="NO3_Rdtase_bsu"/>
</dbReference>
<keyword evidence="5" id="KW-0004">4Fe-4S</keyword>
<evidence type="ECO:0000256" key="8">
    <source>
        <dbReference type="ARBA" id="ARBA00022982"/>
    </source>
</evidence>
<dbReference type="InterPro" id="IPR017896">
    <property type="entry name" value="4Fe4S_Fe-S-bd"/>
</dbReference>
<feature type="domain" description="4Fe-4S ferredoxin-type" evidence="12">
    <location>
        <begin position="171"/>
        <end position="202"/>
    </location>
</feature>
<dbReference type="NCBIfam" id="TIGR01660">
    <property type="entry name" value="narH"/>
    <property type="match status" value="1"/>
</dbReference>
<evidence type="ECO:0000256" key="11">
    <source>
        <dbReference type="ARBA" id="ARBA00023291"/>
    </source>
</evidence>
<sequence>MNVRSQLVMVFNLDKCIGCHTCSIACKNIWTDRQGAEYMWWNNVETKPGIGYPKNWEDQEHYKGGWINDGGELRLKGLGKGPTLLNMFFQPNMPAITDYYEPFDVDYANLHGAPKGDDQPTADIVSQISGQKMEEVTSGPNWDDDLSGSGQHAANDPNLADASIIEDYGRIFMQYLPRLCNHCLNPACAASCPSRAIYKRGEDGVVLVDQNICKGWRFCTSACPYKKVYYNWTTGKAEKCIFCFPRTETGQCNACSHSCVGRIRYLGVLLYDADGVEQALKQPDDKLVEAQRALILDPHDPAVQQAARKNNIPDHWLDAACNSPAYTLVKEQGMALPLHAEFRTMPMAYYIPSLSPVIAKHGDLHEVAKHGLIPALEQLRVPLDYLASLLGGGNQQVVTQSLAKLIALRVWMRAKNLGETADPALLAEAGLDETSATKLYRLFTVANYRERSIIPGQQREMKEPYLRKGGRGFGILKTPRGGL</sequence>
<dbReference type="GO" id="GO:0008940">
    <property type="term" value="F:nitrate reductase activity"/>
    <property type="evidence" value="ECO:0007669"/>
    <property type="project" value="InterPro"/>
</dbReference>
<dbReference type="GO" id="GO:0009055">
    <property type="term" value="F:electron transfer activity"/>
    <property type="evidence" value="ECO:0007669"/>
    <property type="project" value="TreeGrafter"/>
</dbReference>
<dbReference type="GO" id="GO:0042126">
    <property type="term" value="P:nitrate metabolic process"/>
    <property type="evidence" value="ECO:0007669"/>
    <property type="project" value="InterPro"/>
</dbReference>
<keyword evidence="11" id="KW-0003">3Fe-4S</keyword>
<keyword evidence="6" id="KW-0479">Metal-binding</keyword>
<dbReference type="Gene3D" id="3.30.70.20">
    <property type="match status" value="4"/>
</dbReference>
<keyword evidence="14" id="KW-1185">Reference proteome</keyword>
<dbReference type="InterPro" id="IPR029263">
    <property type="entry name" value="Nitr_red_bet_C"/>
</dbReference>
<dbReference type="GO" id="GO:0051539">
    <property type="term" value="F:4 iron, 4 sulfur cluster binding"/>
    <property type="evidence" value="ECO:0007669"/>
    <property type="project" value="UniProtKB-KW"/>
</dbReference>
<name>B3E6W1_TRIL1</name>
<feature type="domain" description="4Fe-4S ferredoxin-type" evidence="12">
    <location>
        <begin position="204"/>
        <end position="233"/>
    </location>
</feature>
<dbReference type="EC" id="1.7.99.4" evidence="13"/>
<keyword evidence="7" id="KW-0677">Repeat</keyword>
<evidence type="ECO:0000256" key="9">
    <source>
        <dbReference type="ARBA" id="ARBA00023004"/>
    </source>
</evidence>
<comment type="cofactor">
    <cofactor evidence="2">
        <name>[4Fe-4S] cluster</name>
        <dbReference type="ChEBI" id="CHEBI:49883"/>
    </cofactor>
</comment>
<keyword evidence="8" id="KW-0249">Electron transport</keyword>
<keyword evidence="4" id="KW-0813">Transport</keyword>
<evidence type="ECO:0000256" key="2">
    <source>
        <dbReference type="ARBA" id="ARBA00001966"/>
    </source>
</evidence>
<dbReference type="Pfam" id="PF13247">
    <property type="entry name" value="Fer4_11"/>
    <property type="match status" value="1"/>
</dbReference>
<evidence type="ECO:0000259" key="12">
    <source>
        <dbReference type="PROSITE" id="PS51379"/>
    </source>
</evidence>
<organism evidence="13 14">
    <name type="scientific">Trichlorobacter lovleyi (strain ATCC BAA-1151 / DSM 17278 / SZ)</name>
    <name type="common">Geobacter lovleyi</name>
    <dbReference type="NCBI Taxonomy" id="398767"/>
    <lineage>
        <taxon>Bacteria</taxon>
        <taxon>Pseudomonadati</taxon>
        <taxon>Thermodesulfobacteriota</taxon>
        <taxon>Desulfuromonadia</taxon>
        <taxon>Geobacterales</taxon>
        <taxon>Geobacteraceae</taxon>
        <taxon>Trichlorobacter</taxon>
    </lineage>
</organism>
<dbReference type="GO" id="GO:0009061">
    <property type="term" value="P:anaerobic respiration"/>
    <property type="evidence" value="ECO:0007669"/>
    <property type="project" value="TreeGrafter"/>
</dbReference>
<evidence type="ECO:0000256" key="6">
    <source>
        <dbReference type="ARBA" id="ARBA00022723"/>
    </source>
</evidence>
<dbReference type="OrthoDB" id="9789030at2"/>
<dbReference type="EMBL" id="CP001089">
    <property type="protein sequence ID" value="ACD96366.1"/>
    <property type="molecule type" value="Genomic_DNA"/>
</dbReference>
<dbReference type="AlphaFoldDB" id="B3E6W1"/>
<reference evidence="13 14" key="1">
    <citation type="submission" date="2008-05" db="EMBL/GenBank/DDBJ databases">
        <title>Complete sequence of chromosome of Geobacter lovleyi SZ.</title>
        <authorList>
            <consortium name="US DOE Joint Genome Institute"/>
            <person name="Lucas S."/>
            <person name="Copeland A."/>
            <person name="Lapidus A."/>
            <person name="Glavina del Rio T."/>
            <person name="Dalin E."/>
            <person name="Tice H."/>
            <person name="Bruce D."/>
            <person name="Goodwin L."/>
            <person name="Pitluck S."/>
            <person name="Chertkov O."/>
            <person name="Meincke L."/>
            <person name="Brettin T."/>
            <person name="Detter J.C."/>
            <person name="Han C."/>
            <person name="Tapia R."/>
            <person name="Kuske C.R."/>
            <person name="Schmutz J."/>
            <person name="Larimer F."/>
            <person name="Land M."/>
            <person name="Hauser L."/>
            <person name="Kyrpides N."/>
            <person name="Mikhailova N."/>
            <person name="Sung Y."/>
            <person name="Fletcher K.E."/>
            <person name="Ritalahti K.M."/>
            <person name="Loeffler F.E."/>
            <person name="Richardson P."/>
        </authorList>
    </citation>
    <scope>NUCLEOTIDE SEQUENCE [LARGE SCALE GENOMIC DNA]</scope>
    <source>
        <strain evidence="14">ATCC BAA-1151 / DSM 17278 / SZ</strain>
    </source>
</reference>
<evidence type="ECO:0000313" key="13">
    <source>
        <dbReference type="EMBL" id="ACD96366.1"/>
    </source>
</evidence>
<gene>
    <name evidence="13" type="ordered locus">Glov_2653</name>
</gene>
<evidence type="ECO:0000256" key="5">
    <source>
        <dbReference type="ARBA" id="ARBA00022485"/>
    </source>
</evidence>
<dbReference type="SUPFAM" id="SSF54862">
    <property type="entry name" value="4Fe-4S ferredoxins"/>
    <property type="match status" value="1"/>
</dbReference>
<dbReference type="Pfam" id="PF14711">
    <property type="entry name" value="Nitr_red_bet_C"/>
    <property type="match status" value="1"/>
</dbReference>
<keyword evidence="13" id="KW-0560">Oxidoreductase</keyword>
<dbReference type="GO" id="GO:0016020">
    <property type="term" value="C:membrane"/>
    <property type="evidence" value="ECO:0007669"/>
    <property type="project" value="TreeGrafter"/>
</dbReference>
<comment type="cofactor">
    <cofactor evidence="1">
        <name>[3Fe-4S] cluster</name>
        <dbReference type="ChEBI" id="CHEBI:21137"/>
    </cofactor>
</comment>
<evidence type="ECO:0000256" key="3">
    <source>
        <dbReference type="ARBA" id="ARBA00004196"/>
    </source>
</evidence>
<dbReference type="GO" id="GO:0046872">
    <property type="term" value="F:metal ion binding"/>
    <property type="evidence" value="ECO:0007669"/>
    <property type="project" value="UniProtKB-KW"/>
</dbReference>
<accession>B3E6W1</accession>
<dbReference type="STRING" id="398767.Glov_2653"/>
<dbReference type="GO" id="GO:0051538">
    <property type="term" value="F:3 iron, 4 sulfur cluster binding"/>
    <property type="evidence" value="ECO:0007669"/>
    <property type="project" value="UniProtKB-KW"/>
</dbReference>
<evidence type="ECO:0000256" key="1">
    <source>
        <dbReference type="ARBA" id="ARBA00001927"/>
    </source>
</evidence>
<protein>
    <submittedName>
        <fullName evidence="13">Nitrate reductase, beta subunit</fullName>
        <ecNumber evidence="13">1.7.99.4</ecNumber>
    </submittedName>
</protein>
<evidence type="ECO:0000313" key="14">
    <source>
        <dbReference type="Proteomes" id="UP000002420"/>
    </source>
</evidence>
<keyword evidence="9" id="KW-0408">Iron</keyword>
<dbReference type="HOGENOM" id="CLU_043374_5_2_7"/>